<protein>
    <submittedName>
        <fullName evidence="1">Uncharacterized protein</fullName>
    </submittedName>
</protein>
<sequence>MDPRYTIAFLTRNAHEAGHIEHLKDGNFNHINESMGEYFLNFIFGADWHDGPFSRKERQANVGERTFEDFNEFVNKYYGENKLKKLLENSKNTEDDKIKRIDTWWKKYREERPKLTEDD</sequence>
<evidence type="ECO:0000313" key="1">
    <source>
        <dbReference type="EMBL" id="UUV21788.1"/>
    </source>
</evidence>
<proteinExistence type="predicted"/>
<gene>
    <name evidence="1" type="ORF">NPX36_01680</name>
</gene>
<dbReference type="RefSeq" id="WP_257499708.1">
    <property type="nucleotide sequence ID" value="NZ_CP102382.1"/>
</dbReference>
<reference evidence="1 2" key="1">
    <citation type="submission" date="2022-08" db="EMBL/GenBank/DDBJ databases">
        <title>Myroides zhujiangensis sp. nov., a novel bacterium isolated from sediment in the Pearl River Estuary.</title>
        <authorList>
            <person name="Cui L."/>
        </authorList>
    </citation>
    <scope>NUCLEOTIDE SEQUENCE [LARGE SCALE GENOMIC DNA]</scope>
    <source>
        <strain evidence="1 2">SCSIO 72103</strain>
    </source>
</reference>
<evidence type="ECO:0000313" key="2">
    <source>
        <dbReference type="Proteomes" id="UP001317001"/>
    </source>
</evidence>
<dbReference type="Proteomes" id="UP001317001">
    <property type="component" value="Chromosome"/>
</dbReference>
<dbReference type="EMBL" id="CP102382">
    <property type="protein sequence ID" value="UUV21788.1"/>
    <property type="molecule type" value="Genomic_DNA"/>
</dbReference>
<keyword evidence="2" id="KW-1185">Reference proteome</keyword>
<accession>A0ABY5NT80</accession>
<name>A0ABY5NT80_9FLAO</name>
<organism evidence="1 2">
    <name type="scientific">Paenimyroides aestuarii</name>
    <dbReference type="NCBI Taxonomy" id="2968490"/>
    <lineage>
        <taxon>Bacteria</taxon>
        <taxon>Pseudomonadati</taxon>
        <taxon>Bacteroidota</taxon>
        <taxon>Flavobacteriia</taxon>
        <taxon>Flavobacteriales</taxon>
        <taxon>Flavobacteriaceae</taxon>
        <taxon>Paenimyroides</taxon>
    </lineage>
</organism>